<keyword evidence="1" id="KW-0732">Signal</keyword>
<keyword evidence="2" id="KW-0645">Protease</keyword>
<keyword evidence="2" id="KW-0378">Hydrolase</keyword>
<evidence type="ECO:0000313" key="3">
    <source>
        <dbReference type="Proteomes" id="UP000254572"/>
    </source>
</evidence>
<dbReference type="Proteomes" id="UP000254572">
    <property type="component" value="Unassembled WGS sequence"/>
</dbReference>
<name>A0A381E0E1_9GAMM</name>
<feature type="signal peptide" evidence="1">
    <location>
        <begin position="1"/>
        <end position="19"/>
    </location>
</feature>
<dbReference type="GO" id="GO:0008233">
    <property type="term" value="F:peptidase activity"/>
    <property type="evidence" value="ECO:0007669"/>
    <property type="project" value="UniProtKB-KW"/>
</dbReference>
<gene>
    <name evidence="2" type="ORF">NCTC13294_00483</name>
</gene>
<reference evidence="2 3" key="1">
    <citation type="submission" date="2018-06" db="EMBL/GenBank/DDBJ databases">
        <authorList>
            <consortium name="Pathogen Informatics"/>
            <person name="Doyle S."/>
        </authorList>
    </citation>
    <scope>NUCLEOTIDE SEQUENCE [LARGE SCALE GENOMIC DNA]</scope>
    <source>
        <strain evidence="2 3">NCTC13294</strain>
    </source>
</reference>
<evidence type="ECO:0000256" key="1">
    <source>
        <dbReference type="SAM" id="SignalP"/>
    </source>
</evidence>
<dbReference type="EMBL" id="UFUW01000001">
    <property type="protein sequence ID" value="SUX19320.1"/>
    <property type="molecule type" value="Genomic_DNA"/>
</dbReference>
<organism evidence="2 3">
    <name type="scientific">Cardiobacterium valvarum</name>
    <dbReference type="NCBI Taxonomy" id="194702"/>
    <lineage>
        <taxon>Bacteria</taxon>
        <taxon>Pseudomonadati</taxon>
        <taxon>Pseudomonadota</taxon>
        <taxon>Gammaproteobacteria</taxon>
        <taxon>Cardiobacteriales</taxon>
        <taxon>Cardiobacteriaceae</taxon>
        <taxon>Cardiobacterium</taxon>
    </lineage>
</organism>
<dbReference type="InterPro" id="IPR011990">
    <property type="entry name" value="TPR-like_helical_dom_sf"/>
</dbReference>
<dbReference type="RefSeq" id="WP_115610772.1">
    <property type="nucleotide sequence ID" value="NZ_JBHLZC010000001.1"/>
</dbReference>
<dbReference type="Gene3D" id="1.25.40.10">
    <property type="entry name" value="Tetratricopeptide repeat domain"/>
    <property type="match status" value="1"/>
</dbReference>
<accession>A0A381E0E1</accession>
<proteinExistence type="predicted"/>
<sequence length="226" mass="24826">MKKSLLTLCLAAVCATATAKPYPAHDMGQVLTSNHIDISAADKIYDDLSTHAGMYPPQFDNADDKAQATTETRALITLFNGMLAENIITPEHEHYRGMLFRLARLNWIAHNLDVPDAATAADKHFQQLLPLLSGKEKTDIQYEYGSFLASSAQIERAIPVLQAAVAGGNKKAHKALAMALLAQDKKADAIREMKTYLQLFPQDSDAQHLLQAIETGNIRRENVSAK</sequence>
<evidence type="ECO:0000313" key="2">
    <source>
        <dbReference type="EMBL" id="SUX19320.1"/>
    </source>
</evidence>
<dbReference type="OrthoDB" id="129043at2"/>
<keyword evidence="3" id="KW-1185">Reference proteome</keyword>
<dbReference type="GO" id="GO:0006508">
    <property type="term" value="P:proteolysis"/>
    <property type="evidence" value="ECO:0007669"/>
    <property type="project" value="UniProtKB-KW"/>
</dbReference>
<protein>
    <submittedName>
        <fullName evidence="2">Zn-dependent protease, contains TPR repeats</fullName>
    </submittedName>
</protein>
<dbReference type="SUPFAM" id="SSF48452">
    <property type="entry name" value="TPR-like"/>
    <property type="match status" value="1"/>
</dbReference>
<dbReference type="AlphaFoldDB" id="A0A381E0E1"/>
<feature type="chain" id="PRO_5016871190" evidence="1">
    <location>
        <begin position="20"/>
        <end position="226"/>
    </location>
</feature>